<evidence type="ECO:0000313" key="1">
    <source>
        <dbReference type="EMBL" id="TCL60596.1"/>
    </source>
</evidence>
<dbReference type="RefSeq" id="WP_031389107.1">
    <property type="nucleotide sequence ID" value="NZ_JPNB01000001.1"/>
</dbReference>
<comment type="caution">
    <text evidence="1">The sequence shown here is derived from an EMBL/GenBank/DDBJ whole genome shotgun (WGS) entry which is preliminary data.</text>
</comment>
<sequence>MRKEKKCVIIEKKCLTVTLLFIAVILFCVKGTVMSREKDGDLADRQYYRAIENEYIGEIREVLAEYGYKNCGITMTKVTEKDMPNEYTVLIHHKRLQSLDKTGRESIKTELSGVGFPEEESRFSYVFLELEND</sequence>
<name>A0A4R1R504_9FIRM</name>
<gene>
    <name evidence="1" type="ORF">EDD76_102294</name>
</gene>
<protein>
    <submittedName>
        <fullName evidence="1">Uncharacterized protein</fullName>
    </submittedName>
</protein>
<evidence type="ECO:0000313" key="2">
    <source>
        <dbReference type="Proteomes" id="UP000295718"/>
    </source>
</evidence>
<proteinExistence type="predicted"/>
<reference evidence="1 2" key="1">
    <citation type="submission" date="2019-03" db="EMBL/GenBank/DDBJ databases">
        <title>Genomic Encyclopedia of Type Strains, Phase IV (KMG-IV): sequencing the most valuable type-strain genomes for metagenomic binning, comparative biology and taxonomic classification.</title>
        <authorList>
            <person name="Goeker M."/>
        </authorList>
    </citation>
    <scope>NUCLEOTIDE SEQUENCE [LARGE SCALE GENOMIC DNA]</scope>
    <source>
        <strain evidence="1 2">DSM 100556</strain>
    </source>
</reference>
<keyword evidence="2" id="KW-1185">Reference proteome</keyword>
<dbReference type="Proteomes" id="UP000295718">
    <property type="component" value="Unassembled WGS sequence"/>
</dbReference>
<dbReference type="EMBL" id="SLUO01000002">
    <property type="protein sequence ID" value="TCL60596.1"/>
    <property type="molecule type" value="Genomic_DNA"/>
</dbReference>
<accession>A0A4R1R504</accession>
<dbReference type="OrthoDB" id="2068169at2"/>
<dbReference type="AlphaFoldDB" id="A0A4R1R504"/>
<organism evidence="1 2">
    <name type="scientific">Kineothrix alysoides</name>
    <dbReference type="NCBI Taxonomy" id="1469948"/>
    <lineage>
        <taxon>Bacteria</taxon>
        <taxon>Bacillati</taxon>
        <taxon>Bacillota</taxon>
        <taxon>Clostridia</taxon>
        <taxon>Lachnospirales</taxon>
        <taxon>Lachnospiraceae</taxon>
        <taxon>Kineothrix</taxon>
    </lineage>
</organism>